<evidence type="ECO:0000313" key="3">
    <source>
        <dbReference type="Proteomes" id="UP000077349"/>
    </source>
</evidence>
<sequence length="210" mass="23041">MVDLSKTIIAKSDQLNADDLLGGPITVTIEDVQQGNPDQPIAVFYKGCNGKPWYPCKSMRRVLVAVWGNDGKGYAGKSCTLHRDPEVKFGGIKVGGIRITHMTGLDKDMALGLQVTRGSKKLYTVRPLRMEQSRKEEKAQQAPDDLQGRSERAMQAINAAADVSALQKITGSNNYRLLLSQLEQHDAARMELVKQAATERAAELNEGEFA</sequence>
<organism evidence="2 3">
    <name type="scientific">Acetobacter malorum</name>
    <dbReference type="NCBI Taxonomy" id="178901"/>
    <lineage>
        <taxon>Bacteria</taxon>
        <taxon>Pseudomonadati</taxon>
        <taxon>Pseudomonadota</taxon>
        <taxon>Alphaproteobacteria</taxon>
        <taxon>Acetobacterales</taxon>
        <taxon>Acetobacteraceae</taxon>
        <taxon>Acetobacter</taxon>
    </lineage>
</organism>
<dbReference type="AlphaFoldDB" id="A0A087PKE9"/>
<feature type="compositionally biased region" description="Basic and acidic residues" evidence="1">
    <location>
        <begin position="129"/>
        <end position="139"/>
    </location>
</feature>
<name>A0A087PKE9_9PROT</name>
<reference evidence="2 3" key="1">
    <citation type="submission" date="2016-03" db="EMBL/GenBank/DDBJ databases">
        <title>Draft genome sequence of Acetobacter malorum CECT 7742, a strain isolated from strawberry vinegar.</title>
        <authorList>
            <person name="Sainz F."/>
            <person name="Mas A."/>
            <person name="Torija M.J."/>
        </authorList>
    </citation>
    <scope>NUCLEOTIDE SEQUENCE [LARGE SCALE GENOMIC DNA]</scope>
    <source>
        <strain evidence="2 3">CECT 7742</strain>
    </source>
</reference>
<protein>
    <submittedName>
        <fullName evidence="2">Uncharacterized protein</fullName>
    </submittedName>
</protein>
<proteinExistence type="predicted"/>
<evidence type="ECO:0000256" key="1">
    <source>
        <dbReference type="SAM" id="MobiDB-lite"/>
    </source>
</evidence>
<feature type="region of interest" description="Disordered" evidence="1">
    <location>
        <begin position="129"/>
        <end position="149"/>
    </location>
</feature>
<gene>
    <name evidence="2" type="ORF">Amal_01720</name>
</gene>
<dbReference type="Proteomes" id="UP000077349">
    <property type="component" value="Unassembled WGS sequence"/>
</dbReference>
<evidence type="ECO:0000313" key="2">
    <source>
        <dbReference type="EMBL" id="OAG75950.1"/>
    </source>
</evidence>
<dbReference type="PATRIC" id="fig|178901.10.peg.1797"/>
<dbReference type="EMBL" id="LVHD01000018">
    <property type="protein sequence ID" value="OAG75950.1"/>
    <property type="molecule type" value="Genomic_DNA"/>
</dbReference>
<comment type="caution">
    <text evidence="2">The sequence shown here is derived from an EMBL/GenBank/DDBJ whole genome shotgun (WGS) entry which is preliminary data.</text>
</comment>
<accession>A0A087PKE9</accession>
<dbReference type="eggNOG" id="ENOG5032SAX">
    <property type="taxonomic scope" value="Bacteria"/>
</dbReference>